<dbReference type="CDD" id="cd01650">
    <property type="entry name" value="RT_nLTR_like"/>
    <property type="match status" value="1"/>
</dbReference>
<evidence type="ECO:0000313" key="5">
    <source>
        <dbReference type="EMBL" id="KAK2575331.1"/>
    </source>
</evidence>
<feature type="domain" description="Reverse transcriptase" evidence="4">
    <location>
        <begin position="426"/>
        <end position="703"/>
    </location>
</feature>
<dbReference type="EMBL" id="JAIFRP010004447">
    <property type="protein sequence ID" value="KAK2575331.1"/>
    <property type="molecule type" value="Genomic_DNA"/>
</dbReference>
<dbReference type="GO" id="GO:0071897">
    <property type="term" value="P:DNA biosynthetic process"/>
    <property type="evidence" value="ECO:0007669"/>
    <property type="project" value="UniProtKB-ARBA"/>
</dbReference>
<evidence type="ECO:0000313" key="6">
    <source>
        <dbReference type="Proteomes" id="UP001258017"/>
    </source>
</evidence>
<organism evidence="5 6">
    <name type="scientific">Odynerus spinipes</name>
    <dbReference type="NCBI Taxonomy" id="1348599"/>
    <lineage>
        <taxon>Eukaryota</taxon>
        <taxon>Metazoa</taxon>
        <taxon>Ecdysozoa</taxon>
        <taxon>Arthropoda</taxon>
        <taxon>Hexapoda</taxon>
        <taxon>Insecta</taxon>
        <taxon>Pterygota</taxon>
        <taxon>Neoptera</taxon>
        <taxon>Endopterygota</taxon>
        <taxon>Hymenoptera</taxon>
        <taxon>Apocrita</taxon>
        <taxon>Aculeata</taxon>
        <taxon>Vespoidea</taxon>
        <taxon>Vespidae</taxon>
        <taxon>Eumeninae</taxon>
        <taxon>Odynerus</taxon>
    </lineage>
</organism>
<accession>A0AAD9RA86</accession>
<dbReference type="AlphaFoldDB" id="A0AAD9RA86"/>
<gene>
    <name evidence="5" type="ORF">KPH14_012808</name>
</gene>
<name>A0AAD9RA86_9HYME</name>
<reference evidence="5" key="1">
    <citation type="submission" date="2021-08" db="EMBL/GenBank/DDBJ databases">
        <authorList>
            <person name="Misof B."/>
            <person name="Oliver O."/>
            <person name="Podsiadlowski L."/>
            <person name="Donath A."/>
            <person name="Peters R."/>
            <person name="Mayer C."/>
            <person name="Rust J."/>
            <person name="Gunkel S."/>
            <person name="Lesny P."/>
            <person name="Martin S."/>
            <person name="Oeyen J.P."/>
            <person name="Petersen M."/>
            <person name="Panagiotis P."/>
            <person name="Wilbrandt J."/>
            <person name="Tanja T."/>
        </authorList>
    </citation>
    <scope>NUCLEOTIDE SEQUENCE</scope>
    <source>
        <strain evidence="5">GBR_01_08_01A</strain>
        <tissue evidence="5">Thorax + abdomen</tissue>
    </source>
</reference>
<dbReference type="SUPFAM" id="SSF56672">
    <property type="entry name" value="DNA/RNA polymerases"/>
    <property type="match status" value="1"/>
</dbReference>
<keyword evidence="1" id="KW-0862">Zinc</keyword>
<dbReference type="InterPro" id="IPR000477">
    <property type="entry name" value="RT_dom"/>
</dbReference>
<reference evidence="5" key="2">
    <citation type="journal article" date="2023" name="Commun. Biol.">
        <title>Intrasexual cuticular hydrocarbon dimorphism in a wasp sheds light on hydrocarbon biosynthesis genes in Hymenoptera.</title>
        <authorList>
            <person name="Moris V.C."/>
            <person name="Podsiadlowski L."/>
            <person name="Martin S."/>
            <person name="Oeyen J.P."/>
            <person name="Donath A."/>
            <person name="Petersen M."/>
            <person name="Wilbrandt J."/>
            <person name="Misof B."/>
            <person name="Liedtke D."/>
            <person name="Thamm M."/>
            <person name="Scheiner R."/>
            <person name="Schmitt T."/>
            <person name="Niehuis O."/>
        </authorList>
    </citation>
    <scope>NUCLEOTIDE SEQUENCE</scope>
    <source>
        <strain evidence="5">GBR_01_08_01A</strain>
    </source>
</reference>
<evidence type="ECO:0000259" key="4">
    <source>
        <dbReference type="PROSITE" id="PS50878"/>
    </source>
</evidence>
<dbReference type="Gene3D" id="3.30.70.270">
    <property type="match status" value="1"/>
</dbReference>
<keyword evidence="1" id="KW-0863">Zinc-finger</keyword>
<keyword evidence="6" id="KW-1185">Reference proteome</keyword>
<keyword evidence="1" id="KW-0479">Metal-binding</keyword>
<evidence type="ECO:0000256" key="1">
    <source>
        <dbReference type="PROSITE-ProRule" id="PRU00042"/>
    </source>
</evidence>
<dbReference type="PROSITE" id="PS50157">
    <property type="entry name" value="ZINC_FINGER_C2H2_2"/>
    <property type="match status" value="1"/>
</dbReference>
<dbReference type="SMART" id="SM00355">
    <property type="entry name" value="ZnF_C2H2"/>
    <property type="match status" value="1"/>
</dbReference>
<dbReference type="Pfam" id="PF00078">
    <property type="entry name" value="RVT_1"/>
    <property type="match status" value="1"/>
</dbReference>
<protein>
    <recommendedName>
        <fullName evidence="7">Retrovirus-related Pol polyprotein from type-2 retrotransposable element R2DM</fullName>
    </recommendedName>
</protein>
<dbReference type="PANTHER" id="PTHR19446">
    <property type="entry name" value="REVERSE TRANSCRIPTASES"/>
    <property type="match status" value="1"/>
</dbReference>
<evidence type="ECO:0008006" key="7">
    <source>
        <dbReference type="Google" id="ProtNLM"/>
    </source>
</evidence>
<dbReference type="InterPro" id="IPR013087">
    <property type="entry name" value="Znf_C2H2_type"/>
</dbReference>
<dbReference type="Gene3D" id="3.30.160.60">
    <property type="entry name" value="Classic Zinc Finger"/>
    <property type="match status" value="1"/>
</dbReference>
<dbReference type="PROSITE" id="PS00028">
    <property type="entry name" value="ZINC_FINGER_C2H2_1"/>
    <property type="match status" value="1"/>
</dbReference>
<feature type="region of interest" description="Disordered" evidence="2">
    <location>
        <begin position="173"/>
        <end position="193"/>
    </location>
</feature>
<dbReference type="InterPro" id="IPR043502">
    <property type="entry name" value="DNA/RNA_pol_sf"/>
</dbReference>
<dbReference type="PROSITE" id="PS50878">
    <property type="entry name" value="RT_POL"/>
    <property type="match status" value="1"/>
</dbReference>
<comment type="caution">
    <text evidence="5">The sequence shown here is derived from an EMBL/GenBank/DDBJ whole genome shotgun (WGS) entry which is preliminary data.</text>
</comment>
<dbReference type="GO" id="GO:0008270">
    <property type="term" value="F:zinc ion binding"/>
    <property type="evidence" value="ECO:0007669"/>
    <property type="project" value="UniProtKB-KW"/>
</dbReference>
<proteinExistence type="predicted"/>
<dbReference type="InterPro" id="IPR043128">
    <property type="entry name" value="Rev_trsase/Diguanyl_cyclase"/>
</dbReference>
<evidence type="ECO:0000259" key="3">
    <source>
        <dbReference type="PROSITE" id="PS50157"/>
    </source>
</evidence>
<sequence>MDGPSVDDSAMSFGYSADYDSDECLSCPSCLIDLSVRVLSQRKQHIRRCSQPPPDLDGMFGCKVCPSKFKSYAGLRQHMKRSHPSEFNEQDLQLMVEMAPSSKSRWSNAEQKLLARLELNLPSDLMQKEINMRLAVLHPGRSVDSIKKQRLSQTYKSTLSALSNSRAFQTIIENEPLSPQSGTPSTTASRRSVCPSSPRIVLERIDSIAPWNRNVSPVRLEESLSPLIKNEKICVFLRNALGSCTSEIREIVNAALTSTSFEALDTLISSTMLNLTTNHIKPKSKRNPKSKWNKKQISKVKINIKKKGNRAVRRASTFSKYQQLFNKNPAQLAHAILDDKEVSTEAFPSMDAIEKEYQDLFSNCPVYHNSPLHPPEKTIDLDYPIASRETEINLRRLKQSAAGLDGITREVLRNMDLTDLTCLLNIVFGLCKTPSFLRHNRTVLIPKKGDLTLVSNWRPITISSLFSRLLHKILASRLADNIKLHHAQRGFTPGDGVMTSYTILDTIIKEHRLKGNPLYVLSIDLTKAFDKVHPLAIKEALVSKGVDTHTLNYIMSTYENVDTVLECHGNKSAPIKVCRGVRQGDTDSPILFNITIDDLVNGIDSSDGVKLGSIEIGCLLFADDIVLLSNSEYGMNEHLRTLEAFLQKTHMEINPLKCRALQLTRVPGSKRLVVNTAHLFQISGKSIPSLKVQEQFKYLGQNFSKYGMLAPSAANLESMLDRLKRAALRPWQKLFIFNRFLVPRIMHCNQSSNITAGKLDYMDRVIRKFIKATLHLPKTTPTAFLYAKIRDGGLSIPCLRHQIGVIYRRRLQCISLRGDPDFNAVFNTATFKKLLQKLDMICQNIQSSRNAIARHWALKLHESALGNGLKYSSSSSSSWILNPPPFWSGKDYIRAIQLRIGLLPTGGAPYINPVAAECRYPTCAGRRETLSHILQWCPVTHYQRIERHDRASKDLIEHLKSTGLDVHDAPRINTRDNRYIPDIIVIDKSSRKANIIETTIVWEHKDSLLEAACIKKEKYNIPEVLESIKQKYNLLELPAVLPFVVGARGGWAPCNDTIWKLYKLPKYLQRTIICNVLRYGSSIHRYFMAHVWRKRRKN</sequence>
<feature type="domain" description="C2H2-type" evidence="3">
    <location>
        <begin position="60"/>
        <end position="88"/>
    </location>
</feature>
<feature type="compositionally biased region" description="Polar residues" evidence="2">
    <location>
        <begin position="173"/>
        <end position="190"/>
    </location>
</feature>
<dbReference type="Proteomes" id="UP001258017">
    <property type="component" value="Unassembled WGS sequence"/>
</dbReference>
<evidence type="ECO:0000256" key="2">
    <source>
        <dbReference type="SAM" id="MobiDB-lite"/>
    </source>
</evidence>